<dbReference type="PANTHER" id="PTHR30289:SF1">
    <property type="entry name" value="PEBP (PHOSPHATIDYLETHANOLAMINE-BINDING PROTEIN) FAMILY PROTEIN"/>
    <property type="match status" value="1"/>
</dbReference>
<dbReference type="InterPro" id="IPR036610">
    <property type="entry name" value="PEBP-like_sf"/>
</dbReference>
<dbReference type="RefSeq" id="WP_189308873.1">
    <property type="nucleotide sequence ID" value="NZ_BMQA01000001.1"/>
</dbReference>
<dbReference type="Gene3D" id="3.90.280.10">
    <property type="entry name" value="PEBP-like"/>
    <property type="match status" value="1"/>
</dbReference>
<dbReference type="CDD" id="cd00865">
    <property type="entry name" value="PEBP_bact_arch"/>
    <property type="match status" value="1"/>
</dbReference>
<reference evidence="2" key="2">
    <citation type="submission" date="2020-09" db="EMBL/GenBank/DDBJ databases">
        <authorList>
            <person name="Sun Q."/>
            <person name="Ohkuma M."/>
        </authorList>
    </citation>
    <scope>NUCLEOTIDE SEQUENCE</scope>
    <source>
        <strain evidence="2">JCM 3086</strain>
    </source>
</reference>
<dbReference type="Proteomes" id="UP000657574">
    <property type="component" value="Unassembled WGS sequence"/>
</dbReference>
<reference evidence="2" key="1">
    <citation type="journal article" date="2014" name="Int. J. Syst. Evol. Microbiol.">
        <title>Complete genome sequence of Corynebacterium casei LMG S-19264T (=DSM 44701T), isolated from a smear-ripened cheese.</title>
        <authorList>
            <consortium name="US DOE Joint Genome Institute (JGI-PGF)"/>
            <person name="Walter F."/>
            <person name="Albersmeier A."/>
            <person name="Kalinowski J."/>
            <person name="Ruckert C."/>
        </authorList>
    </citation>
    <scope>NUCLEOTIDE SEQUENCE</scope>
    <source>
        <strain evidence="2">JCM 3086</strain>
    </source>
</reference>
<evidence type="ECO:0000313" key="3">
    <source>
        <dbReference type="Proteomes" id="UP000657574"/>
    </source>
</evidence>
<proteinExistence type="inferred from homology"/>
<sequence>MAGIELNSAAFSDHTMIPRRYAKDGDNVSPPLTWSGVPDEAAELALLCEDPDAPSGTFVHWLITGIDPRQGGLDTGETHPGGHLHRNGYGQQGWGGPQPPVGDEAHRYFFRLYALPAPVSVPDAATADEVHGVLDEQQIASGTLVGLYQR</sequence>
<organism evidence="2 3">
    <name type="scientific">Streptomyces brasiliensis</name>
    <dbReference type="NCBI Taxonomy" id="1954"/>
    <lineage>
        <taxon>Bacteria</taxon>
        <taxon>Bacillati</taxon>
        <taxon>Actinomycetota</taxon>
        <taxon>Actinomycetes</taxon>
        <taxon>Kitasatosporales</taxon>
        <taxon>Streptomycetaceae</taxon>
        <taxon>Streptomyces</taxon>
    </lineage>
</organism>
<protein>
    <recommendedName>
        <fullName evidence="4">Phosphatidylethanolamine-binding protein</fullName>
    </recommendedName>
</protein>
<accession>A0A917K026</accession>
<dbReference type="SUPFAM" id="SSF49777">
    <property type="entry name" value="PEBP-like"/>
    <property type="match status" value="1"/>
</dbReference>
<dbReference type="Pfam" id="PF01161">
    <property type="entry name" value="PBP"/>
    <property type="match status" value="1"/>
</dbReference>
<dbReference type="EMBL" id="BMQA01000001">
    <property type="protein sequence ID" value="GGI93827.1"/>
    <property type="molecule type" value="Genomic_DNA"/>
</dbReference>
<evidence type="ECO:0000256" key="1">
    <source>
        <dbReference type="ARBA" id="ARBA00007120"/>
    </source>
</evidence>
<dbReference type="PANTHER" id="PTHR30289">
    <property type="entry name" value="UNCHARACTERIZED PROTEIN YBCL-RELATED"/>
    <property type="match status" value="1"/>
</dbReference>
<dbReference type="AlphaFoldDB" id="A0A917K026"/>
<dbReference type="InterPro" id="IPR005247">
    <property type="entry name" value="YbhB_YbcL/LppC-like"/>
</dbReference>
<dbReference type="InterPro" id="IPR008914">
    <property type="entry name" value="PEBP"/>
</dbReference>
<comment type="caution">
    <text evidence="2">The sequence shown here is derived from an EMBL/GenBank/DDBJ whole genome shotgun (WGS) entry which is preliminary data.</text>
</comment>
<evidence type="ECO:0000313" key="2">
    <source>
        <dbReference type="EMBL" id="GGI93827.1"/>
    </source>
</evidence>
<keyword evidence="3" id="KW-1185">Reference proteome</keyword>
<comment type="similarity">
    <text evidence="1">Belongs to the UPF0098 family.</text>
</comment>
<gene>
    <name evidence="2" type="ORF">GCM10010121_000230</name>
</gene>
<dbReference type="NCBIfam" id="TIGR00481">
    <property type="entry name" value="YbhB/YbcL family Raf kinase inhibitor-like protein"/>
    <property type="match status" value="1"/>
</dbReference>
<name>A0A917K026_9ACTN</name>
<evidence type="ECO:0008006" key="4">
    <source>
        <dbReference type="Google" id="ProtNLM"/>
    </source>
</evidence>